<comment type="subcellular location">
    <subcellularLocation>
        <location evidence="5 6">Cytoplasm</location>
    </subcellularLocation>
</comment>
<evidence type="ECO:0000256" key="1">
    <source>
        <dbReference type="ARBA" id="ARBA00022490"/>
    </source>
</evidence>
<evidence type="ECO:0000313" key="12">
    <source>
        <dbReference type="Proteomes" id="UP000595847"/>
    </source>
</evidence>
<dbReference type="EMBL" id="CP066308">
    <property type="protein sequence ID" value="QQE72890.1"/>
    <property type="molecule type" value="Genomic_DNA"/>
</dbReference>
<comment type="function">
    <text evidence="5">Bidirectionally degrades single-stranded DNA into large acid-insoluble oligonucleotides, which are then degraded further into small acid-soluble oligonucleotides.</text>
</comment>
<keyword evidence="4 5" id="KW-0269">Exonuclease</keyword>
<reference evidence="10 12" key="1">
    <citation type="submission" date="2020-12" db="EMBL/GenBank/DDBJ databases">
        <title>strain FJAT-54423T represents a novel species of the genus Brevibacillus.</title>
        <authorList>
            <person name="Tang R."/>
        </authorList>
    </citation>
    <scope>NUCLEOTIDE SEQUENCE [LARGE SCALE GENOMIC DNA]</scope>
    <source>
        <strain evidence="10 12">FJAT-54423</strain>
    </source>
</reference>
<evidence type="ECO:0000256" key="3">
    <source>
        <dbReference type="ARBA" id="ARBA00022801"/>
    </source>
</evidence>
<keyword evidence="1 5" id="KW-0963">Cytoplasm</keyword>
<dbReference type="GO" id="GO:0003676">
    <property type="term" value="F:nucleic acid binding"/>
    <property type="evidence" value="ECO:0007669"/>
    <property type="project" value="InterPro"/>
</dbReference>
<keyword evidence="13" id="KW-1185">Reference proteome</keyword>
<comment type="similarity">
    <text evidence="5 6">Belongs to the XseA family.</text>
</comment>
<evidence type="ECO:0000259" key="8">
    <source>
        <dbReference type="Pfam" id="PF02601"/>
    </source>
</evidence>
<evidence type="ECO:0000256" key="4">
    <source>
        <dbReference type="ARBA" id="ARBA00022839"/>
    </source>
</evidence>
<gene>
    <name evidence="5" type="primary">xseA</name>
    <name evidence="10" type="ORF">JD108_13165</name>
    <name evidence="11" type="ORF">KDJ56_13110</name>
</gene>
<comment type="subunit">
    <text evidence="5">Heterooligomer composed of large and small subunits.</text>
</comment>
<dbReference type="Proteomes" id="UP000677234">
    <property type="component" value="Chromosome"/>
</dbReference>
<feature type="domain" description="Exonuclease VII large subunit C-terminal" evidence="8">
    <location>
        <begin position="125"/>
        <end position="439"/>
    </location>
</feature>
<evidence type="ECO:0000256" key="7">
    <source>
        <dbReference type="SAM" id="Coils"/>
    </source>
</evidence>
<evidence type="ECO:0000256" key="2">
    <source>
        <dbReference type="ARBA" id="ARBA00022722"/>
    </source>
</evidence>
<organism evidence="10 12">
    <name type="scientific">Brevibacillus composti</name>
    <dbReference type="NCBI Taxonomy" id="2796470"/>
    <lineage>
        <taxon>Bacteria</taxon>
        <taxon>Bacillati</taxon>
        <taxon>Bacillota</taxon>
        <taxon>Bacilli</taxon>
        <taxon>Bacillales</taxon>
        <taxon>Paenibacillaceae</taxon>
        <taxon>Brevibacillus</taxon>
    </lineage>
</organism>
<dbReference type="EMBL" id="CP073708">
    <property type="protein sequence ID" value="QUO39968.1"/>
    <property type="molecule type" value="Genomic_DNA"/>
</dbReference>
<feature type="coiled-coil region" evidence="7">
    <location>
        <begin position="304"/>
        <end position="373"/>
    </location>
</feature>
<dbReference type="GO" id="GO:0009318">
    <property type="term" value="C:exodeoxyribonuclease VII complex"/>
    <property type="evidence" value="ECO:0007669"/>
    <property type="project" value="UniProtKB-UniRule"/>
</dbReference>
<dbReference type="GO" id="GO:0006308">
    <property type="term" value="P:DNA catabolic process"/>
    <property type="evidence" value="ECO:0007669"/>
    <property type="project" value="UniProtKB-UniRule"/>
</dbReference>
<dbReference type="InterPro" id="IPR025824">
    <property type="entry name" value="OB-fold_nuc-bd_dom"/>
</dbReference>
<dbReference type="KEGG" id="bcop:JD108_13165"/>
<dbReference type="RefSeq" id="WP_198826522.1">
    <property type="nucleotide sequence ID" value="NZ_CP066308.1"/>
</dbReference>
<keyword evidence="3 5" id="KW-0378">Hydrolase</keyword>
<accession>A0A7T5EHX5</accession>
<evidence type="ECO:0000259" key="9">
    <source>
        <dbReference type="Pfam" id="PF13742"/>
    </source>
</evidence>
<sequence length="456" mass="51887">MTNRQIFSVSDLNRCIKQVLEQEPRMQDLWVRGEISNYTHHSSGHMYFTLKDSQSRIKVVMFAGYNRFLRFLPKDGTKVIVRGSISAYERDGAYQLYAREMQPDGIGSLYLAFEQLKAKLAAEGLFAPERKRPLPQFPKRVGVVTSPTGAAIRDICTTIRRRYPQAEIVLSPAVVQGTEAPASIVSAIRILNSQPDIDVMIVGRGGGSIEELWAFNEEQVARAIAASPIPVISAVGHETDVTIADFVADVRAATPTAAAELAVPHYLEWVERVRVLETRMTRALVGRVQAERKRLTGFVQSYAMRRPRRRLEEAEQRLDELSLRMKQAIWQVMRRRTEQYQHLAGRIRRYRLTDQLERRRQAVQVSRKRLDERMRERLYKSKMAFASSVAQLDALSPLKVMQRGFSLVYDASGQLAKSVEQIAPGEEVVIRLTDGSASAHVEQIYREEKRDGTKKD</sequence>
<dbReference type="PANTHER" id="PTHR30008">
    <property type="entry name" value="EXODEOXYRIBONUCLEASE 7 LARGE SUBUNIT"/>
    <property type="match status" value="1"/>
</dbReference>
<evidence type="ECO:0000313" key="13">
    <source>
        <dbReference type="Proteomes" id="UP000677234"/>
    </source>
</evidence>
<dbReference type="GO" id="GO:0005737">
    <property type="term" value="C:cytoplasm"/>
    <property type="evidence" value="ECO:0007669"/>
    <property type="project" value="UniProtKB-SubCell"/>
</dbReference>
<dbReference type="EC" id="3.1.11.6" evidence="5"/>
<dbReference type="InterPro" id="IPR003753">
    <property type="entry name" value="Exonuc_VII_L"/>
</dbReference>
<dbReference type="Pfam" id="PF02601">
    <property type="entry name" value="Exonuc_VII_L"/>
    <property type="match status" value="1"/>
</dbReference>
<dbReference type="CDD" id="cd04489">
    <property type="entry name" value="ExoVII_LU_OBF"/>
    <property type="match status" value="1"/>
</dbReference>
<keyword evidence="7" id="KW-0175">Coiled coil</keyword>
<keyword evidence="2 5" id="KW-0540">Nuclease</keyword>
<evidence type="ECO:0000256" key="5">
    <source>
        <dbReference type="HAMAP-Rule" id="MF_00378"/>
    </source>
</evidence>
<dbReference type="InterPro" id="IPR020579">
    <property type="entry name" value="Exonuc_VII_lsu_C"/>
</dbReference>
<protein>
    <recommendedName>
        <fullName evidence="5">Exodeoxyribonuclease 7 large subunit</fullName>
        <ecNumber evidence="5">3.1.11.6</ecNumber>
    </recommendedName>
    <alternativeName>
        <fullName evidence="5">Exodeoxyribonuclease VII large subunit</fullName>
        <shortName evidence="5">Exonuclease VII large subunit</shortName>
    </alternativeName>
</protein>
<feature type="domain" description="OB-fold nucleic acid binding" evidence="9">
    <location>
        <begin position="7"/>
        <end position="102"/>
    </location>
</feature>
<dbReference type="NCBIfam" id="TIGR00237">
    <property type="entry name" value="xseA"/>
    <property type="match status" value="1"/>
</dbReference>
<reference evidence="11" key="2">
    <citation type="submission" date="2021-04" db="EMBL/GenBank/DDBJ databases">
        <title>Brevibacillus composti FJAT-54423, complete genome.</title>
        <authorList>
            <person name="Tang R."/>
        </authorList>
    </citation>
    <scope>NUCLEOTIDE SEQUENCE</scope>
    <source>
        <strain evidence="11">FJAT-54424</strain>
    </source>
</reference>
<dbReference type="HAMAP" id="MF_00378">
    <property type="entry name" value="Exonuc_7_L"/>
    <property type="match status" value="1"/>
</dbReference>
<evidence type="ECO:0000313" key="10">
    <source>
        <dbReference type="EMBL" id="QQE72890.1"/>
    </source>
</evidence>
<evidence type="ECO:0000256" key="6">
    <source>
        <dbReference type="RuleBase" id="RU004355"/>
    </source>
</evidence>
<dbReference type="Pfam" id="PF13742">
    <property type="entry name" value="tRNA_anti_2"/>
    <property type="match status" value="1"/>
</dbReference>
<name>A0A7T5EHX5_9BACL</name>
<dbReference type="PANTHER" id="PTHR30008:SF0">
    <property type="entry name" value="EXODEOXYRIBONUCLEASE 7 LARGE SUBUNIT"/>
    <property type="match status" value="1"/>
</dbReference>
<comment type="catalytic activity">
    <reaction evidence="5 6">
        <text>Exonucleolytic cleavage in either 5'- to 3'- or 3'- to 5'-direction to yield nucleoside 5'-phosphates.</text>
        <dbReference type="EC" id="3.1.11.6"/>
    </reaction>
</comment>
<dbReference type="Proteomes" id="UP000595847">
    <property type="component" value="Chromosome"/>
</dbReference>
<proteinExistence type="inferred from homology"/>
<dbReference type="GO" id="GO:0008855">
    <property type="term" value="F:exodeoxyribonuclease VII activity"/>
    <property type="evidence" value="ECO:0007669"/>
    <property type="project" value="UniProtKB-UniRule"/>
</dbReference>
<evidence type="ECO:0000313" key="11">
    <source>
        <dbReference type="EMBL" id="QUO39968.1"/>
    </source>
</evidence>
<dbReference type="AlphaFoldDB" id="A0A7T5EHX5"/>